<feature type="region of interest" description="Disordered" evidence="1">
    <location>
        <begin position="1"/>
        <end position="88"/>
    </location>
</feature>
<gene>
    <name evidence="2" type="ORF">PG996_004859</name>
</gene>
<comment type="caution">
    <text evidence="2">The sequence shown here is derived from an EMBL/GenBank/DDBJ whole genome shotgun (WGS) entry which is preliminary data.</text>
</comment>
<feature type="compositionally biased region" description="Polar residues" evidence="1">
    <location>
        <begin position="34"/>
        <end position="43"/>
    </location>
</feature>
<organism evidence="2 3">
    <name type="scientific">Apiospora saccharicola</name>
    <dbReference type="NCBI Taxonomy" id="335842"/>
    <lineage>
        <taxon>Eukaryota</taxon>
        <taxon>Fungi</taxon>
        <taxon>Dikarya</taxon>
        <taxon>Ascomycota</taxon>
        <taxon>Pezizomycotina</taxon>
        <taxon>Sordariomycetes</taxon>
        <taxon>Xylariomycetidae</taxon>
        <taxon>Amphisphaeriales</taxon>
        <taxon>Apiosporaceae</taxon>
        <taxon>Apiospora</taxon>
    </lineage>
</organism>
<name>A0ABR1VMI7_9PEZI</name>
<evidence type="ECO:0000313" key="2">
    <source>
        <dbReference type="EMBL" id="KAK8071511.1"/>
    </source>
</evidence>
<evidence type="ECO:0000256" key="1">
    <source>
        <dbReference type="SAM" id="MobiDB-lite"/>
    </source>
</evidence>
<protein>
    <submittedName>
        <fullName evidence="2">Uncharacterized protein</fullName>
    </submittedName>
</protein>
<feature type="compositionally biased region" description="Basic and acidic residues" evidence="1">
    <location>
        <begin position="75"/>
        <end position="88"/>
    </location>
</feature>
<evidence type="ECO:0000313" key="3">
    <source>
        <dbReference type="Proteomes" id="UP001446871"/>
    </source>
</evidence>
<keyword evidence="3" id="KW-1185">Reference proteome</keyword>
<proteinExistence type="predicted"/>
<feature type="compositionally biased region" description="Basic and acidic residues" evidence="1">
    <location>
        <begin position="45"/>
        <end position="54"/>
    </location>
</feature>
<accession>A0ABR1VMI7</accession>
<feature type="compositionally biased region" description="Low complexity" evidence="1">
    <location>
        <begin position="63"/>
        <end position="73"/>
    </location>
</feature>
<dbReference type="Proteomes" id="UP001446871">
    <property type="component" value="Unassembled WGS sequence"/>
</dbReference>
<reference evidence="2 3" key="1">
    <citation type="submission" date="2023-01" db="EMBL/GenBank/DDBJ databases">
        <title>Analysis of 21 Apiospora genomes using comparative genomics revels a genus with tremendous synthesis potential of carbohydrate active enzymes and secondary metabolites.</title>
        <authorList>
            <person name="Sorensen T."/>
        </authorList>
    </citation>
    <scope>NUCLEOTIDE SEQUENCE [LARGE SCALE GENOMIC DNA]</scope>
    <source>
        <strain evidence="2 3">CBS 83171</strain>
    </source>
</reference>
<feature type="compositionally biased region" description="Basic and acidic residues" evidence="1">
    <location>
        <begin position="1"/>
        <end position="16"/>
    </location>
</feature>
<dbReference type="EMBL" id="JAQQWM010000003">
    <property type="protein sequence ID" value="KAK8071511.1"/>
    <property type="molecule type" value="Genomic_DNA"/>
</dbReference>
<sequence>MAEQQPRRVFHDISSEEDKDQENASSDSDDGSENETMNINMVNQEARRVVHDISSDSDEDHQSVSSDSDGGSDNQHLDIPRDDGDDFLHRPAAYNIVCAGEVIRGRPSVWLF</sequence>